<evidence type="ECO:0000256" key="11">
    <source>
        <dbReference type="SAM" id="Phobius"/>
    </source>
</evidence>
<evidence type="ECO:0000256" key="2">
    <source>
        <dbReference type="ARBA" id="ARBA00008130"/>
    </source>
</evidence>
<dbReference type="GO" id="GO:0009881">
    <property type="term" value="F:photoreceptor activity"/>
    <property type="evidence" value="ECO:0007669"/>
    <property type="project" value="UniProtKB-KW"/>
</dbReference>
<accession>A0A9E8S9I6</accession>
<feature type="transmembrane region" description="Helical" evidence="11">
    <location>
        <begin position="38"/>
        <end position="56"/>
    </location>
</feature>
<gene>
    <name evidence="12" type="ORF">OVN18_00530</name>
</gene>
<keyword evidence="7 11" id="KW-1133">Transmembrane helix</keyword>
<evidence type="ECO:0000256" key="1">
    <source>
        <dbReference type="ARBA" id="ARBA00004141"/>
    </source>
</evidence>
<dbReference type="Pfam" id="PF01036">
    <property type="entry name" value="Bac_rhodopsin"/>
    <property type="match status" value="1"/>
</dbReference>
<dbReference type="SMART" id="SM01021">
    <property type="entry name" value="Bac_rhodopsin"/>
    <property type="match status" value="1"/>
</dbReference>
<dbReference type="GO" id="GO:0007602">
    <property type="term" value="P:phototransduction"/>
    <property type="evidence" value="ECO:0007669"/>
    <property type="project" value="UniProtKB-KW"/>
</dbReference>
<evidence type="ECO:0000256" key="4">
    <source>
        <dbReference type="ARBA" id="ARBA00022606"/>
    </source>
</evidence>
<evidence type="ECO:0000256" key="10">
    <source>
        <dbReference type="ARBA" id="ARBA00023170"/>
    </source>
</evidence>
<dbReference type="KEGG" id="mdb:OVN18_00530"/>
<evidence type="ECO:0000256" key="3">
    <source>
        <dbReference type="ARBA" id="ARBA00022543"/>
    </source>
</evidence>
<name>A0A9E8S9I6_9MICO</name>
<feature type="transmembrane region" description="Helical" evidence="11">
    <location>
        <begin position="171"/>
        <end position="190"/>
    </location>
</feature>
<feature type="transmembrane region" description="Helical" evidence="11">
    <location>
        <begin position="196"/>
        <end position="215"/>
    </location>
</feature>
<evidence type="ECO:0000256" key="8">
    <source>
        <dbReference type="ARBA" id="ARBA00022991"/>
    </source>
</evidence>
<dbReference type="EMBL" id="CP113089">
    <property type="protein sequence ID" value="WAB81546.1"/>
    <property type="molecule type" value="Genomic_DNA"/>
</dbReference>
<dbReference type="PANTHER" id="PTHR28286">
    <property type="match status" value="1"/>
</dbReference>
<dbReference type="PRINTS" id="PR00251">
    <property type="entry name" value="BACTRLOPSIN"/>
</dbReference>
<dbReference type="Proteomes" id="UP001164706">
    <property type="component" value="Chromosome"/>
</dbReference>
<reference evidence="12" key="1">
    <citation type="submission" date="2022-11" db="EMBL/GenBank/DDBJ databases">
        <title>Description of Microcella daejonensis nov. sp, isolated from riverside soil.</title>
        <authorList>
            <person name="Molina K.M."/>
            <person name="Kim S.B."/>
        </authorList>
    </citation>
    <scope>NUCLEOTIDE SEQUENCE</scope>
    <source>
        <strain evidence="12">MMS21-STM12</strain>
    </source>
</reference>
<protein>
    <submittedName>
        <fullName evidence="12">Bacteriorhodopsin</fullName>
    </submittedName>
</protein>
<keyword evidence="8" id="KW-0157">Chromophore</keyword>
<dbReference type="SUPFAM" id="SSF81321">
    <property type="entry name" value="Family A G protein-coupled receptor-like"/>
    <property type="match status" value="1"/>
</dbReference>
<feature type="transmembrane region" description="Helical" evidence="11">
    <location>
        <begin position="108"/>
        <end position="125"/>
    </location>
</feature>
<feature type="transmembrane region" description="Helical" evidence="11">
    <location>
        <begin position="6"/>
        <end position="26"/>
    </location>
</feature>
<feature type="transmembrane region" description="Helical" evidence="11">
    <location>
        <begin position="80"/>
        <end position="101"/>
    </location>
</feature>
<dbReference type="RefSeq" id="WP_267737560.1">
    <property type="nucleotide sequence ID" value="NZ_CP113089.1"/>
</dbReference>
<organism evidence="12 13">
    <name type="scientific">Microcella daejeonensis</name>
    <dbReference type="NCBI Taxonomy" id="2994971"/>
    <lineage>
        <taxon>Bacteria</taxon>
        <taxon>Bacillati</taxon>
        <taxon>Actinomycetota</taxon>
        <taxon>Actinomycetes</taxon>
        <taxon>Micrococcales</taxon>
        <taxon>Microbacteriaceae</taxon>
        <taxon>Microcella</taxon>
    </lineage>
</organism>
<dbReference type="PANTHER" id="PTHR28286:SF2">
    <property type="entry name" value="BACTERIORHODOPSIN _OPSIN, NOPA (EUROFUNG)"/>
    <property type="match status" value="1"/>
</dbReference>
<proteinExistence type="inferred from homology"/>
<feature type="transmembrane region" description="Helical" evidence="11">
    <location>
        <begin position="137"/>
        <end position="159"/>
    </location>
</feature>
<comment type="subcellular location">
    <subcellularLocation>
        <location evidence="1">Membrane</location>
        <topology evidence="1">Multi-pass membrane protein</topology>
    </subcellularLocation>
</comment>
<keyword evidence="4" id="KW-0716">Sensory transduction</keyword>
<evidence type="ECO:0000256" key="9">
    <source>
        <dbReference type="ARBA" id="ARBA00023136"/>
    </source>
</evidence>
<evidence type="ECO:0000256" key="7">
    <source>
        <dbReference type="ARBA" id="ARBA00022989"/>
    </source>
</evidence>
<dbReference type="PROSITE" id="PS00950">
    <property type="entry name" value="BACTERIAL_OPSIN_1"/>
    <property type="match status" value="1"/>
</dbReference>
<comment type="similarity">
    <text evidence="2">Belongs to the archaeal/bacterial/fungal opsin family.</text>
</comment>
<evidence type="ECO:0000313" key="12">
    <source>
        <dbReference type="EMBL" id="WAB81546.1"/>
    </source>
</evidence>
<evidence type="ECO:0000256" key="6">
    <source>
        <dbReference type="ARBA" id="ARBA00022925"/>
    </source>
</evidence>
<keyword evidence="10" id="KW-0675">Receptor</keyword>
<dbReference type="GO" id="GO:0016020">
    <property type="term" value="C:membrane"/>
    <property type="evidence" value="ECO:0007669"/>
    <property type="project" value="UniProtKB-SubCell"/>
</dbReference>
<dbReference type="InterPro" id="IPR001425">
    <property type="entry name" value="Arc/bac/fun_rhodopsins"/>
</dbReference>
<keyword evidence="6" id="KW-0681">Retinal protein</keyword>
<dbReference type="GO" id="GO:0005216">
    <property type="term" value="F:monoatomic ion channel activity"/>
    <property type="evidence" value="ECO:0007669"/>
    <property type="project" value="InterPro"/>
</dbReference>
<dbReference type="InterPro" id="IPR018229">
    <property type="entry name" value="Rhodopsin_retinal_BS"/>
</dbReference>
<keyword evidence="13" id="KW-1185">Reference proteome</keyword>
<dbReference type="AlphaFoldDB" id="A0A9E8S9I6"/>
<keyword evidence="5 11" id="KW-0812">Transmembrane</keyword>
<keyword evidence="3" id="KW-0600">Photoreceptor protein</keyword>
<sequence>MDFQIVQAFFMLGFVAMAAGTVWFVLERNDLKPELRSVATYAAVITFVAAILYYVMKDVVQFPGGAITADDVEATAPLRYIDWLITTPLLLIEFVLIVALAGAVKKGLLTKIVIADIIMIVTGYLGEMGEPGSVANVIYFVISSAAWIYIIFVILKINVSGAPDHVQSAVRIMRLFVIIGWAIYPIGTALQEFLEIGGADIAIAASVAACIYVVADVVNKVGFGIIAVNAAKKSSVARQLEPSA</sequence>
<evidence type="ECO:0000313" key="13">
    <source>
        <dbReference type="Proteomes" id="UP001164706"/>
    </source>
</evidence>
<dbReference type="Gene3D" id="1.20.1070.10">
    <property type="entry name" value="Rhodopsin 7-helix transmembrane proteins"/>
    <property type="match status" value="1"/>
</dbReference>
<keyword evidence="9 11" id="KW-0472">Membrane</keyword>
<evidence type="ECO:0000256" key="5">
    <source>
        <dbReference type="ARBA" id="ARBA00022692"/>
    </source>
</evidence>